<evidence type="ECO:0000313" key="3">
    <source>
        <dbReference type="WBParaSite" id="PSAMB.scaffold244size65234.g3775.t1"/>
    </source>
</evidence>
<name>A0A914VSB8_9BILA</name>
<evidence type="ECO:0000256" key="1">
    <source>
        <dbReference type="SAM" id="MobiDB-lite"/>
    </source>
</evidence>
<evidence type="ECO:0000313" key="2">
    <source>
        <dbReference type="Proteomes" id="UP000887566"/>
    </source>
</evidence>
<keyword evidence="2" id="KW-1185">Reference proteome</keyword>
<proteinExistence type="predicted"/>
<protein>
    <submittedName>
        <fullName evidence="3">Uncharacterized protein</fullName>
    </submittedName>
</protein>
<dbReference type="Proteomes" id="UP000887566">
    <property type="component" value="Unplaced"/>
</dbReference>
<reference evidence="3" key="1">
    <citation type="submission" date="2022-11" db="UniProtKB">
        <authorList>
            <consortium name="WormBaseParasite"/>
        </authorList>
    </citation>
    <scope>IDENTIFICATION</scope>
</reference>
<accession>A0A914VSB8</accession>
<feature type="region of interest" description="Disordered" evidence="1">
    <location>
        <begin position="1"/>
        <end position="24"/>
    </location>
</feature>
<dbReference type="WBParaSite" id="PSAMB.scaffold244size65234.g3775.t1">
    <property type="protein sequence ID" value="PSAMB.scaffold244size65234.g3775.t1"/>
    <property type="gene ID" value="PSAMB.scaffold244size65234.g3775"/>
</dbReference>
<dbReference type="AlphaFoldDB" id="A0A914VSB8"/>
<organism evidence="2 3">
    <name type="scientific">Plectus sambesii</name>
    <dbReference type="NCBI Taxonomy" id="2011161"/>
    <lineage>
        <taxon>Eukaryota</taxon>
        <taxon>Metazoa</taxon>
        <taxon>Ecdysozoa</taxon>
        <taxon>Nematoda</taxon>
        <taxon>Chromadorea</taxon>
        <taxon>Plectida</taxon>
        <taxon>Plectina</taxon>
        <taxon>Plectoidea</taxon>
        <taxon>Plectidae</taxon>
        <taxon>Plectus</taxon>
    </lineage>
</organism>
<sequence>MRRDNEREVNVNSGRRRKGDTSHTASLMAAVAAARAAYFWALDGAQIYTDGRLGKQAPYSARRPQRGEELLLGGPEWVGRLDRPA</sequence>